<dbReference type="InterPro" id="IPR036866">
    <property type="entry name" value="RibonucZ/Hydroxyglut_hydro"/>
</dbReference>
<name>A0AAD7NMC0_9AGAR</name>
<evidence type="ECO:0000256" key="4">
    <source>
        <dbReference type="ARBA" id="ARBA00022833"/>
    </source>
</evidence>
<dbReference type="GO" id="GO:0016787">
    <property type="term" value="F:hydrolase activity"/>
    <property type="evidence" value="ECO:0007669"/>
    <property type="project" value="UniProtKB-KW"/>
</dbReference>
<keyword evidence="3" id="KW-0378">Hydrolase</keyword>
<organism evidence="5 6">
    <name type="scientific">Mycena maculata</name>
    <dbReference type="NCBI Taxonomy" id="230809"/>
    <lineage>
        <taxon>Eukaryota</taxon>
        <taxon>Fungi</taxon>
        <taxon>Dikarya</taxon>
        <taxon>Basidiomycota</taxon>
        <taxon>Agaricomycotina</taxon>
        <taxon>Agaricomycetes</taxon>
        <taxon>Agaricomycetidae</taxon>
        <taxon>Agaricales</taxon>
        <taxon>Marasmiineae</taxon>
        <taxon>Mycenaceae</taxon>
        <taxon>Mycena</taxon>
    </lineage>
</organism>
<dbReference type="PANTHER" id="PTHR42978">
    <property type="entry name" value="QUORUM-QUENCHING LACTONASE YTNP-RELATED-RELATED"/>
    <property type="match status" value="1"/>
</dbReference>
<dbReference type="PANTHER" id="PTHR42978:SF5">
    <property type="entry name" value="METALLO-BETA-LACTAMASE DOMAIN-CONTAINING PROTEIN"/>
    <property type="match status" value="1"/>
</dbReference>
<dbReference type="CDD" id="cd07730">
    <property type="entry name" value="metallo-hydrolase-like_MBL-fold"/>
    <property type="match status" value="1"/>
</dbReference>
<comment type="similarity">
    <text evidence="1">Belongs to the metallo-beta-lactamase superfamily.</text>
</comment>
<dbReference type="InterPro" id="IPR051013">
    <property type="entry name" value="MBL_superfamily_lactonases"/>
</dbReference>
<comment type="caution">
    <text evidence="5">The sequence shown here is derived from an EMBL/GenBank/DDBJ whole genome shotgun (WGS) entry which is preliminary data.</text>
</comment>
<sequence length="359" mass="38396">MSRALGIPDSASTVTLTAFDVVDDPSSIIIPAATFITPILPGHENMPAPIFAFLIENAATKQRVMFDLGPRKDPENAVPAIAAAAKAKHMFFPVSRDITEQLVDAGVPLDSINAVIWSEPPPKLTCIQVNDTVAVHFDHTGDMSKFPTSTDLAFGEDTATETYPTNPKSTLLDSDFAGRKLVPVDFTKSQLEIGGLRAHDYFGDGSFYLLDVPGHISGHVAGLARVTPNGFILLGGDSSFPCPGDLLAATRTSVSATHFCTSESTGPFDLAARTMPLLDISGHAGFEDPPAARASIKKLAAFDASADVFVVLAHDMSLVPVVGPFPALLSEWQVKGWKERVTWAFVDERNPAFRFSMIA</sequence>
<dbReference type="SUPFAM" id="SSF56281">
    <property type="entry name" value="Metallo-hydrolase/oxidoreductase"/>
    <property type="match status" value="1"/>
</dbReference>
<accession>A0AAD7NMC0</accession>
<protein>
    <recommendedName>
        <fullName evidence="7">Metallo-beta-lactamase domain-containing protein</fullName>
    </recommendedName>
</protein>
<dbReference type="AlphaFoldDB" id="A0AAD7NMC0"/>
<evidence type="ECO:0000313" key="6">
    <source>
        <dbReference type="Proteomes" id="UP001215280"/>
    </source>
</evidence>
<evidence type="ECO:0008006" key="7">
    <source>
        <dbReference type="Google" id="ProtNLM"/>
    </source>
</evidence>
<proteinExistence type="inferred from homology"/>
<keyword evidence="6" id="KW-1185">Reference proteome</keyword>
<evidence type="ECO:0000256" key="3">
    <source>
        <dbReference type="ARBA" id="ARBA00022801"/>
    </source>
</evidence>
<evidence type="ECO:0000256" key="1">
    <source>
        <dbReference type="ARBA" id="ARBA00007749"/>
    </source>
</evidence>
<gene>
    <name evidence="5" type="ORF">DFH07DRAFT_1012068</name>
</gene>
<keyword evidence="2" id="KW-0479">Metal-binding</keyword>
<dbReference type="EMBL" id="JARJLG010000031">
    <property type="protein sequence ID" value="KAJ7767036.1"/>
    <property type="molecule type" value="Genomic_DNA"/>
</dbReference>
<keyword evidence="4" id="KW-0862">Zinc</keyword>
<reference evidence="5" key="1">
    <citation type="submission" date="2023-03" db="EMBL/GenBank/DDBJ databases">
        <title>Massive genome expansion in bonnet fungi (Mycena s.s.) driven by repeated elements and novel gene families across ecological guilds.</title>
        <authorList>
            <consortium name="Lawrence Berkeley National Laboratory"/>
            <person name="Harder C.B."/>
            <person name="Miyauchi S."/>
            <person name="Viragh M."/>
            <person name="Kuo A."/>
            <person name="Thoen E."/>
            <person name="Andreopoulos B."/>
            <person name="Lu D."/>
            <person name="Skrede I."/>
            <person name="Drula E."/>
            <person name="Henrissat B."/>
            <person name="Morin E."/>
            <person name="Kohler A."/>
            <person name="Barry K."/>
            <person name="LaButti K."/>
            <person name="Morin E."/>
            <person name="Salamov A."/>
            <person name="Lipzen A."/>
            <person name="Mereny Z."/>
            <person name="Hegedus B."/>
            <person name="Baldrian P."/>
            <person name="Stursova M."/>
            <person name="Weitz H."/>
            <person name="Taylor A."/>
            <person name="Grigoriev I.V."/>
            <person name="Nagy L.G."/>
            <person name="Martin F."/>
            <person name="Kauserud H."/>
        </authorList>
    </citation>
    <scope>NUCLEOTIDE SEQUENCE</scope>
    <source>
        <strain evidence="5">CBHHK188m</strain>
    </source>
</reference>
<evidence type="ECO:0000256" key="2">
    <source>
        <dbReference type="ARBA" id="ARBA00022723"/>
    </source>
</evidence>
<dbReference type="GO" id="GO:0046872">
    <property type="term" value="F:metal ion binding"/>
    <property type="evidence" value="ECO:0007669"/>
    <property type="project" value="UniProtKB-KW"/>
</dbReference>
<evidence type="ECO:0000313" key="5">
    <source>
        <dbReference type="EMBL" id="KAJ7767036.1"/>
    </source>
</evidence>
<dbReference type="Gene3D" id="3.60.15.10">
    <property type="entry name" value="Ribonuclease Z/Hydroxyacylglutathione hydrolase-like"/>
    <property type="match status" value="1"/>
</dbReference>
<dbReference type="Proteomes" id="UP001215280">
    <property type="component" value="Unassembled WGS sequence"/>
</dbReference>